<dbReference type="Pfam" id="PF04576">
    <property type="entry name" value="Zein-binding"/>
    <property type="match status" value="1"/>
</dbReference>
<dbReference type="InterPro" id="IPR039306">
    <property type="entry name" value="MYOB"/>
</dbReference>
<gene>
    <name evidence="9" type="ORF">F511_06403</name>
</gene>
<feature type="region of interest" description="Disordered" evidence="6">
    <location>
        <begin position="691"/>
        <end position="712"/>
    </location>
</feature>
<protein>
    <recommendedName>
        <fullName evidence="8">GTD-binding domain-containing protein</fullName>
    </recommendedName>
</protein>
<accession>A0A2Z7AK31</accession>
<dbReference type="PANTHER" id="PTHR31448:SF3">
    <property type="entry name" value="MYOSIN-BINDING PROTEIN 2"/>
    <property type="match status" value="1"/>
</dbReference>
<evidence type="ECO:0000259" key="8">
    <source>
        <dbReference type="PROSITE" id="PS51775"/>
    </source>
</evidence>
<dbReference type="PROSITE" id="PS51775">
    <property type="entry name" value="GTD_BINDING"/>
    <property type="match status" value="1"/>
</dbReference>
<sequence>MAPNKFATTLNRNTNKISIILIYAVLEWTLIALLLLNSLFSFLINKFAEYFGLKPPCLWCNRLDHIFDPAKGGKNIHWDRLCDAHSKEVSKLGYCLNHQRLVESQEMCGDCFSSRPELNGFSKKFDFLSRVRDFGMIQRDKGNVYESGEVSRNCSCCGLCFDDGRNNDDTYSSYIFLKTPSWDVLECVNKKDFSLDDNYIQEKCDLDKKISDIAANLWDGEKVLEDTNEYEISSELDESFEVAEIEQMKAIKVEKYEKMDTVVEMWEDEAFLMEENSTLIMKDESVQVCVGEDAPVEISSPHLEFFVDHSGQRLVPVELIDSIDEDASKDRFTIEHYGTTEVQECGFDCGLQVQEVDDFVMETVRKIVVVDSALDVDINEEPKFQGCDSVDIGETEDLEVFHAKNIEDFTDFHVKQIPSEFASEFVRELEGADGEKHSRVTTASEEFSEMSTNENEADISIGTEIPDLDMTDEMQNQILIHSNDAEHHGPMQVEEQMVELKPLSVQETDHITNNQHLFYSELYEIEEDKVPDTPTSVDSINHLHKKLGVEESLDGSVTSELENGDGVGTVERLKSALRAEKKNLQALYAELEEERSASAVAANQTMAMINRLQEEKAAMQMEALQYQRMMDEQSEYDQEALELLNELMVKREKEKLELEKELEICKRKILEYEAKEKMRISRRSRNGSFRNGFSSGSCSNSEDSDGPDGLSIDLNQEAKEVGLFSPQEFTTPVDAVANLEECLADFEEERVSILEQLKMLEEKLVAIDETEDSKQENSDLHPNGCWMNGKSHPQRRIIVQTGKSLLPLFDATIDENFIGREVPNGDSNGMHDNCESKFGTDNNKVEIEEEVDHLYQRLQAFEADREFLKHCISSLKKGDKGMDLLQEILQHLRDLRNVELHARNLMEKVVI</sequence>
<evidence type="ECO:0000313" key="10">
    <source>
        <dbReference type="Proteomes" id="UP000250235"/>
    </source>
</evidence>
<dbReference type="PANTHER" id="PTHR31448">
    <property type="entry name" value="MYOSIN-BINDING PROTEIN 2"/>
    <property type="match status" value="1"/>
</dbReference>
<evidence type="ECO:0000313" key="9">
    <source>
        <dbReference type="EMBL" id="KZV19541.1"/>
    </source>
</evidence>
<feature type="region of interest" description="Disordered" evidence="6">
    <location>
        <begin position="432"/>
        <end position="454"/>
    </location>
</feature>
<keyword evidence="2 7" id="KW-0812">Transmembrane</keyword>
<dbReference type="OrthoDB" id="1888939at2759"/>
<dbReference type="GO" id="GO:0080115">
    <property type="term" value="F:myosin XI tail binding"/>
    <property type="evidence" value="ECO:0007669"/>
    <property type="project" value="UniProtKB-ARBA"/>
</dbReference>
<keyword evidence="3 7" id="KW-1133">Transmembrane helix</keyword>
<dbReference type="AlphaFoldDB" id="A0A2Z7AK31"/>
<name>A0A2Z7AK31_9LAMI</name>
<evidence type="ECO:0000256" key="1">
    <source>
        <dbReference type="ARBA" id="ARBA00004167"/>
    </source>
</evidence>
<feature type="coiled-coil region" evidence="5">
    <location>
        <begin position="736"/>
        <end position="777"/>
    </location>
</feature>
<keyword evidence="4 7" id="KW-0472">Membrane</keyword>
<keyword evidence="5" id="KW-0175">Coiled coil</keyword>
<reference evidence="9 10" key="1">
    <citation type="journal article" date="2015" name="Proc. Natl. Acad. Sci. U.S.A.">
        <title>The resurrection genome of Boea hygrometrica: A blueprint for survival of dehydration.</title>
        <authorList>
            <person name="Xiao L."/>
            <person name="Yang G."/>
            <person name="Zhang L."/>
            <person name="Yang X."/>
            <person name="Zhao S."/>
            <person name="Ji Z."/>
            <person name="Zhou Q."/>
            <person name="Hu M."/>
            <person name="Wang Y."/>
            <person name="Chen M."/>
            <person name="Xu Y."/>
            <person name="Jin H."/>
            <person name="Xiao X."/>
            <person name="Hu G."/>
            <person name="Bao F."/>
            <person name="Hu Y."/>
            <person name="Wan P."/>
            <person name="Li L."/>
            <person name="Deng X."/>
            <person name="Kuang T."/>
            <person name="Xiang C."/>
            <person name="Zhu J.K."/>
            <person name="Oliver M.J."/>
            <person name="He Y."/>
        </authorList>
    </citation>
    <scope>NUCLEOTIDE SEQUENCE [LARGE SCALE GENOMIC DNA]</scope>
    <source>
        <strain evidence="10">cv. XS01</strain>
    </source>
</reference>
<keyword evidence="10" id="KW-1185">Reference proteome</keyword>
<feature type="compositionally biased region" description="Low complexity" evidence="6">
    <location>
        <begin position="691"/>
        <end position="701"/>
    </location>
</feature>
<evidence type="ECO:0000256" key="6">
    <source>
        <dbReference type="SAM" id="MobiDB-lite"/>
    </source>
</evidence>
<dbReference type="GO" id="GO:0016020">
    <property type="term" value="C:membrane"/>
    <property type="evidence" value="ECO:0007669"/>
    <property type="project" value="UniProtKB-SubCell"/>
</dbReference>
<comment type="subcellular location">
    <subcellularLocation>
        <location evidence="1">Membrane</location>
        <topology evidence="1">Single-pass membrane protein</topology>
    </subcellularLocation>
</comment>
<evidence type="ECO:0000256" key="2">
    <source>
        <dbReference type="ARBA" id="ARBA00022692"/>
    </source>
</evidence>
<feature type="compositionally biased region" description="Polar residues" evidence="6">
    <location>
        <begin position="440"/>
        <end position="454"/>
    </location>
</feature>
<organism evidence="9 10">
    <name type="scientific">Dorcoceras hygrometricum</name>
    <dbReference type="NCBI Taxonomy" id="472368"/>
    <lineage>
        <taxon>Eukaryota</taxon>
        <taxon>Viridiplantae</taxon>
        <taxon>Streptophyta</taxon>
        <taxon>Embryophyta</taxon>
        <taxon>Tracheophyta</taxon>
        <taxon>Spermatophyta</taxon>
        <taxon>Magnoliopsida</taxon>
        <taxon>eudicotyledons</taxon>
        <taxon>Gunneridae</taxon>
        <taxon>Pentapetalae</taxon>
        <taxon>asterids</taxon>
        <taxon>lamiids</taxon>
        <taxon>Lamiales</taxon>
        <taxon>Gesneriaceae</taxon>
        <taxon>Didymocarpoideae</taxon>
        <taxon>Trichosporeae</taxon>
        <taxon>Loxocarpinae</taxon>
        <taxon>Dorcoceras</taxon>
    </lineage>
</organism>
<dbReference type="Proteomes" id="UP000250235">
    <property type="component" value="Unassembled WGS sequence"/>
</dbReference>
<evidence type="ECO:0000256" key="3">
    <source>
        <dbReference type="ARBA" id="ARBA00022989"/>
    </source>
</evidence>
<evidence type="ECO:0000256" key="5">
    <source>
        <dbReference type="SAM" id="Coils"/>
    </source>
</evidence>
<feature type="coiled-coil region" evidence="5">
    <location>
        <begin position="570"/>
        <end position="675"/>
    </location>
</feature>
<evidence type="ECO:0000256" key="4">
    <source>
        <dbReference type="ARBA" id="ARBA00023136"/>
    </source>
</evidence>
<evidence type="ECO:0000256" key="7">
    <source>
        <dbReference type="SAM" id="Phobius"/>
    </source>
</evidence>
<feature type="transmembrane region" description="Helical" evidence="7">
    <location>
        <begin position="20"/>
        <end position="44"/>
    </location>
</feature>
<feature type="domain" description="GTD-binding" evidence="8">
    <location>
        <begin position="568"/>
        <end position="666"/>
    </location>
</feature>
<proteinExistence type="predicted"/>
<dbReference type="EMBL" id="KV016685">
    <property type="protein sequence ID" value="KZV19541.1"/>
    <property type="molecule type" value="Genomic_DNA"/>
</dbReference>
<dbReference type="InterPro" id="IPR007656">
    <property type="entry name" value="GTD-bd"/>
</dbReference>